<evidence type="ECO:0000256" key="1">
    <source>
        <dbReference type="SAM" id="MobiDB-lite"/>
    </source>
</evidence>
<dbReference type="PANTHER" id="PTHR46333:SF2">
    <property type="entry name" value="CYTOKINESIS PROTEIN 3"/>
    <property type="match status" value="1"/>
</dbReference>
<dbReference type="Gene3D" id="3.10.620.30">
    <property type="match status" value="1"/>
</dbReference>
<dbReference type="InterPro" id="IPR052557">
    <property type="entry name" value="CAP/Cytokinesis_protein"/>
</dbReference>
<feature type="compositionally biased region" description="Basic and acidic residues" evidence="1">
    <location>
        <begin position="72"/>
        <end position="87"/>
    </location>
</feature>
<feature type="compositionally biased region" description="Basic and acidic residues" evidence="1">
    <location>
        <begin position="186"/>
        <end position="196"/>
    </location>
</feature>
<feature type="compositionally biased region" description="Basic residues" evidence="1">
    <location>
        <begin position="38"/>
        <end position="52"/>
    </location>
</feature>
<dbReference type="SUPFAM" id="SSF54001">
    <property type="entry name" value="Cysteine proteinases"/>
    <property type="match status" value="1"/>
</dbReference>
<feature type="compositionally biased region" description="Polar residues" evidence="1">
    <location>
        <begin position="112"/>
        <end position="125"/>
    </location>
</feature>
<dbReference type="EMBL" id="CACVKT020004324">
    <property type="protein sequence ID" value="CAC5389190.1"/>
    <property type="molecule type" value="Genomic_DNA"/>
</dbReference>
<dbReference type="GO" id="GO:0005737">
    <property type="term" value="C:cytoplasm"/>
    <property type="evidence" value="ECO:0007669"/>
    <property type="project" value="TreeGrafter"/>
</dbReference>
<feature type="compositionally biased region" description="Low complexity" evidence="1">
    <location>
        <begin position="222"/>
        <end position="233"/>
    </location>
</feature>
<name>A0A6J8C287_MYTCO</name>
<reference evidence="3 4" key="1">
    <citation type="submission" date="2020-06" db="EMBL/GenBank/DDBJ databases">
        <authorList>
            <person name="Li R."/>
            <person name="Bekaert M."/>
        </authorList>
    </citation>
    <scope>NUCLEOTIDE SEQUENCE [LARGE SCALE GENOMIC DNA]</scope>
    <source>
        <strain evidence="4">wild</strain>
    </source>
</reference>
<proteinExistence type="predicted"/>
<dbReference type="InterPro" id="IPR038765">
    <property type="entry name" value="Papain-like_cys_pep_sf"/>
</dbReference>
<evidence type="ECO:0000313" key="4">
    <source>
        <dbReference type="Proteomes" id="UP000507470"/>
    </source>
</evidence>
<accession>A0A6J8C287</accession>
<feature type="compositionally biased region" description="Basic and acidic residues" evidence="1">
    <location>
        <begin position="147"/>
        <end position="177"/>
    </location>
</feature>
<feature type="region of interest" description="Disordered" evidence="1">
    <location>
        <begin position="1"/>
        <end position="199"/>
    </location>
</feature>
<organism evidence="3 4">
    <name type="scientific">Mytilus coruscus</name>
    <name type="common">Sea mussel</name>
    <dbReference type="NCBI Taxonomy" id="42192"/>
    <lineage>
        <taxon>Eukaryota</taxon>
        <taxon>Metazoa</taxon>
        <taxon>Spiralia</taxon>
        <taxon>Lophotrochozoa</taxon>
        <taxon>Mollusca</taxon>
        <taxon>Bivalvia</taxon>
        <taxon>Autobranchia</taxon>
        <taxon>Pteriomorphia</taxon>
        <taxon>Mytilida</taxon>
        <taxon>Mytiloidea</taxon>
        <taxon>Mytilidae</taxon>
        <taxon>Mytilinae</taxon>
        <taxon>Mytilus</taxon>
    </lineage>
</organism>
<feature type="compositionally biased region" description="Polar residues" evidence="1">
    <location>
        <begin position="88"/>
        <end position="100"/>
    </location>
</feature>
<dbReference type="AlphaFoldDB" id="A0A6J8C287"/>
<feature type="region of interest" description="Disordered" evidence="1">
    <location>
        <begin position="216"/>
        <end position="241"/>
    </location>
</feature>
<evidence type="ECO:0000259" key="2">
    <source>
        <dbReference type="Pfam" id="PF01841"/>
    </source>
</evidence>
<keyword evidence="4" id="KW-1185">Reference proteome</keyword>
<feature type="compositionally biased region" description="Basic residues" evidence="1">
    <location>
        <begin position="127"/>
        <end position="139"/>
    </location>
</feature>
<gene>
    <name evidence="3" type="ORF">MCOR_24389</name>
</gene>
<dbReference type="PANTHER" id="PTHR46333">
    <property type="entry name" value="CYTOKINESIS PROTEIN 3"/>
    <property type="match status" value="1"/>
</dbReference>
<sequence length="439" mass="50891">MGCMVSGRVEPVAAHESRVDIPNQSATLKQVLEENKQIKHKEKKRKKKKRKTDRQYLPLVEDSQQKNKTSKVKIENFGEDQVPKKENVTTATDSSTTLPSKTRLHSKENTGENRQNMTNSDQETVTKCKKKKKKRRRKEKQTINSERTNEENNDFKNSLDKDEDKRPDTKDEEKRTQFENAAGTKDIYDNILKESKIYPAEENSYTEVIKMSEEKKKEKDASSYQSQNNENQNDVLVRKETDFRETSNVKLTEADKRQVDYINNHAKETEKTQPLQKKEGGVFRDVRRRDNSVIIYQNTNDKEKWNFLHIDSHALQAPRDVELSVETLANYLSKPVHATLETVRAFFVWITNNIRYDTDALESDRIAPSDPQDVLKLKTCVCAGYAKLFEALCSFKGVEVKCINGYSKGYKYSAEKIFTLNKKEDHAWNAVKINENGFL</sequence>
<protein>
    <recommendedName>
        <fullName evidence="2">Transglutaminase-like domain-containing protein</fullName>
    </recommendedName>
</protein>
<feature type="domain" description="Transglutaminase-like" evidence="2">
    <location>
        <begin position="327"/>
        <end position="438"/>
    </location>
</feature>
<dbReference type="OrthoDB" id="6129702at2759"/>
<dbReference type="Pfam" id="PF01841">
    <property type="entry name" value="Transglut_core"/>
    <property type="match status" value="1"/>
</dbReference>
<dbReference type="Proteomes" id="UP000507470">
    <property type="component" value="Unassembled WGS sequence"/>
</dbReference>
<dbReference type="InterPro" id="IPR002931">
    <property type="entry name" value="Transglutaminase-like"/>
</dbReference>
<evidence type="ECO:0000313" key="3">
    <source>
        <dbReference type="EMBL" id="CAC5389190.1"/>
    </source>
</evidence>